<gene>
    <name evidence="1" type="ORF">AFULGI_00016790</name>
</gene>
<evidence type="ECO:0000313" key="2">
    <source>
        <dbReference type="Proteomes" id="UP000028501"/>
    </source>
</evidence>
<sequence length="101" mass="10679">MKKPLLTLLTLLALTILVTPASAHITASVQLTPSVLLPGDTAYGTLTLTNKGTTSIKVTGVTFFSDLKVEPKSISSIGYIPPAGSYELPFRINAEKVGLYT</sequence>
<name>A0A075WLK9_ARCFL</name>
<dbReference type="KEGG" id="afg:AFULGI_00016790"/>
<reference evidence="1 2" key="1">
    <citation type="submission" date="2013-07" db="EMBL/GenBank/DDBJ databases">
        <title>Genome of Archaeoglobus fulgidus.</title>
        <authorList>
            <person name="Fiebig A."/>
            <person name="Birkeland N.-K."/>
        </authorList>
    </citation>
    <scope>NUCLEOTIDE SEQUENCE [LARGE SCALE GENOMIC DNA]</scope>
    <source>
        <strain evidence="1 2">DSM 8774</strain>
    </source>
</reference>
<accession>A0A075WLK9</accession>
<organism evidence="1 2">
    <name type="scientific">Archaeoglobus fulgidus DSM 8774</name>
    <dbReference type="NCBI Taxonomy" id="1344584"/>
    <lineage>
        <taxon>Archaea</taxon>
        <taxon>Methanobacteriati</taxon>
        <taxon>Methanobacteriota</taxon>
        <taxon>Archaeoglobi</taxon>
        <taxon>Archaeoglobales</taxon>
        <taxon>Archaeoglobaceae</taxon>
        <taxon>Archaeoglobus</taxon>
    </lineage>
</organism>
<dbReference type="Proteomes" id="UP000028501">
    <property type="component" value="Chromosome"/>
</dbReference>
<evidence type="ECO:0000313" key="1">
    <source>
        <dbReference type="EMBL" id="AIG98438.1"/>
    </source>
</evidence>
<proteinExistence type="predicted"/>
<dbReference type="EMBL" id="CP006577">
    <property type="protein sequence ID" value="AIG98438.1"/>
    <property type="molecule type" value="Genomic_DNA"/>
</dbReference>
<dbReference type="RefSeq" id="WP_048095823.1">
    <property type="nucleotide sequence ID" value="NZ_CP006577.1"/>
</dbReference>
<dbReference type="GeneID" id="24795179"/>
<dbReference type="HOGENOM" id="CLU_2284895_0_0_2"/>
<protein>
    <submittedName>
        <fullName evidence="1">Uncharacterized protein</fullName>
    </submittedName>
</protein>
<dbReference type="AlphaFoldDB" id="A0A075WLK9"/>